<dbReference type="GO" id="GO:0016747">
    <property type="term" value="F:acyltransferase activity, transferring groups other than amino-acyl groups"/>
    <property type="evidence" value="ECO:0007669"/>
    <property type="project" value="InterPro"/>
</dbReference>
<dbReference type="Gene3D" id="3.40.630.30">
    <property type="match status" value="1"/>
</dbReference>
<feature type="domain" description="N-acetyltransferase" evidence="3">
    <location>
        <begin position="36"/>
        <end position="185"/>
    </location>
</feature>
<dbReference type="InterPro" id="IPR000182">
    <property type="entry name" value="GNAT_dom"/>
</dbReference>
<evidence type="ECO:0000259" key="3">
    <source>
        <dbReference type="PROSITE" id="PS51186"/>
    </source>
</evidence>
<keyword evidence="2" id="KW-0012">Acyltransferase</keyword>
<dbReference type="RefSeq" id="WP_013021665.1">
    <property type="nucleotide sequence ID" value="NC_013947.1"/>
</dbReference>
<dbReference type="EMBL" id="CP001778">
    <property type="protein sequence ID" value="ADD46094.1"/>
    <property type="molecule type" value="Genomic_DNA"/>
</dbReference>
<evidence type="ECO:0000256" key="1">
    <source>
        <dbReference type="ARBA" id="ARBA00022679"/>
    </source>
</evidence>
<dbReference type="PANTHER" id="PTHR43877:SF2">
    <property type="entry name" value="AMINOALKYLPHOSPHONATE N-ACETYLTRANSFERASE-RELATED"/>
    <property type="match status" value="1"/>
</dbReference>
<dbReference type="PROSITE" id="PS51186">
    <property type="entry name" value="GNAT"/>
    <property type="match status" value="1"/>
</dbReference>
<organism evidence="4 5">
    <name type="scientific">Stackebrandtia nassauensis (strain DSM 44728 / CIP 108903 / NRRL B-16338 / NBRC 102104 / LLR-40K-21)</name>
    <dbReference type="NCBI Taxonomy" id="446470"/>
    <lineage>
        <taxon>Bacteria</taxon>
        <taxon>Bacillati</taxon>
        <taxon>Actinomycetota</taxon>
        <taxon>Actinomycetes</taxon>
        <taxon>Glycomycetales</taxon>
        <taxon>Glycomycetaceae</taxon>
        <taxon>Stackebrandtia</taxon>
    </lineage>
</organism>
<reference evidence="4 5" key="1">
    <citation type="journal article" date="2009" name="Stand. Genomic Sci.">
        <title>Complete genome sequence of Stackebrandtia nassauensis type strain (LLR-40K-21).</title>
        <authorList>
            <person name="Munk C."/>
            <person name="Lapidus A."/>
            <person name="Copeland A."/>
            <person name="Jando M."/>
            <person name="Mayilraj S."/>
            <person name="Glavina Del Rio T."/>
            <person name="Nolan M."/>
            <person name="Chen F."/>
            <person name="Lucas S."/>
            <person name="Tice H."/>
            <person name="Cheng J.F."/>
            <person name="Han C."/>
            <person name="Detter J.C."/>
            <person name="Bruce D."/>
            <person name="Goodwin L."/>
            <person name="Chain P."/>
            <person name="Pitluck S."/>
            <person name="Goker M."/>
            <person name="Ovchinikova G."/>
            <person name="Pati A."/>
            <person name="Ivanova N."/>
            <person name="Mavromatis K."/>
            <person name="Chen A."/>
            <person name="Palaniappan K."/>
            <person name="Land M."/>
            <person name="Hauser L."/>
            <person name="Chang Y.J."/>
            <person name="Jeffries C.D."/>
            <person name="Bristow J."/>
            <person name="Eisen J.A."/>
            <person name="Markowitz V."/>
            <person name="Hugenholtz P."/>
            <person name="Kyrpides N.C."/>
            <person name="Klenk H.P."/>
        </authorList>
    </citation>
    <scope>NUCLEOTIDE SEQUENCE [LARGE SCALE GENOMIC DNA]</scope>
    <source>
        <strain evidence="5">DSM 44728 / CIP 108903 / NRRL B-16338 / NBRC 102104 / LLR-40K-21</strain>
    </source>
</reference>
<gene>
    <name evidence="4" type="ordered locus">Snas_6479</name>
</gene>
<keyword evidence="1 4" id="KW-0808">Transferase</keyword>
<evidence type="ECO:0000313" key="4">
    <source>
        <dbReference type="EMBL" id="ADD46094.1"/>
    </source>
</evidence>
<dbReference type="PANTHER" id="PTHR43877">
    <property type="entry name" value="AMINOALKYLPHOSPHONATE N-ACETYLTRANSFERASE-RELATED-RELATED"/>
    <property type="match status" value="1"/>
</dbReference>
<dbReference type="HOGENOM" id="CLU_077728_2_1_11"/>
<evidence type="ECO:0000313" key="5">
    <source>
        <dbReference type="Proteomes" id="UP000000844"/>
    </source>
</evidence>
<sequence>MHALTVTGSEPPETIDVVIDPPVTSGLVDELTGLWTKVTNSGGSVGFVAPVTDEQVRPHTVAVLSRVIDGSDTLVALRKGELIVAWCVLTANDSPPRQGWRNVRHVQVDPDHQGGGIGGRLLQACEAVARGVLGLEALSLKVRTGTGAAEFYQRHGYVEVGRLPRAVKISDDDYRDDIIMWRRLR</sequence>
<proteinExistence type="predicted"/>
<dbReference type="CDD" id="cd04301">
    <property type="entry name" value="NAT_SF"/>
    <property type="match status" value="1"/>
</dbReference>
<dbReference type="eggNOG" id="COG0456">
    <property type="taxonomic scope" value="Bacteria"/>
</dbReference>
<dbReference type="KEGG" id="sna:Snas_6479"/>
<dbReference type="Pfam" id="PF13508">
    <property type="entry name" value="Acetyltransf_7"/>
    <property type="match status" value="1"/>
</dbReference>
<keyword evidence="5" id="KW-1185">Reference proteome</keyword>
<evidence type="ECO:0000256" key="2">
    <source>
        <dbReference type="ARBA" id="ARBA00023315"/>
    </source>
</evidence>
<dbReference type="InterPro" id="IPR016181">
    <property type="entry name" value="Acyl_CoA_acyltransferase"/>
</dbReference>
<dbReference type="AlphaFoldDB" id="D3Q5N4"/>
<dbReference type="STRING" id="446470.Snas_6479"/>
<dbReference type="SUPFAM" id="SSF55729">
    <property type="entry name" value="Acyl-CoA N-acyltransferases (Nat)"/>
    <property type="match status" value="1"/>
</dbReference>
<dbReference type="OrthoDB" id="3572254at2"/>
<name>D3Q5N4_STANL</name>
<dbReference type="Proteomes" id="UP000000844">
    <property type="component" value="Chromosome"/>
</dbReference>
<accession>D3Q5N4</accession>
<protein>
    <submittedName>
        <fullName evidence="4">GCN5-related N-acetyltransferase</fullName>
    </submittedName>
</protein>
<dbReference type="InterPro" id="IPR050832">
    <property type="entry name" value="Bact_Acetyltransf"/>
</dbReference>